<dbReference type="EMBL" id="CABFOC020000018">
    <property type="protein sequence ID" value="CAH0047120.1"/>
    <property type="molecule type" value="Genomic_DNA"/>
</dbReference>
<organism evidence="5 6">
    <name type="scientific">Clonostachys solani</name>
    <dbReference type="NCBI Taxonomy" id="160281"/>
    <lineage>
        <taxon>Eukaryota</taxon>
        <taxon>Fungi</taxon>
        <taxon>Dikarya</taxon>
        <taxon>Ascomycota</taxon>
        <taxon>Pezizomycotina</taxon>
        <taxon>Sordariomycetes</taxon>
        <taxon>Hypocreomycetidae</taxon>
        <taxon>Hypocreales</taxon>
        <taxon>Bionectriaceae</taxon>
        <taxon>Clonostachys</taxon>
    </lineage>
</organism>
<comment type="catalytic activity">
    <reaction evidence="2">
        <text>L-threonyl-[protein] + ATP = O-phospho-L-threonyl-[protein] + ADP + H(+)</text>
        <dbReference type="Rhea" id="RHEA:46608"/>
        <dbReference type="Rhea" id="RHEA-COMP:11060"/>
        <dbReference type="Rhea" id="RHEA-COMP:11605"/>
        <dbReference type="ChEBI" id="CHEBI:15378"/>
        <dbReference type="ChEBI" id="CHEBI:30013"/>
        <dbReference type="ChEBI" id="CHEBI:30616"/>
        <dbReference type="ChEBI" id="CHEBI:61977"/>
        <dbReference type="ChEBI" id="CHEBI:456216"/>
        <dbReference type="EC" id="2.7.11.1"/>
    </reaction>
</comment>
<dbReference type="InterPro" id="IPR002575">
    <property type="entry name" value="Aminoglycoside_PTrfase"/>
</dbReference>
<evidence type="ECO:0000313" key="6">
    <source>
        <dbReference type="Proteomes" id="UP000775872"/>
    </source>
</evidence>
<dbReference type="PANTHER" id="PTHR21310">
    <property type="entry name" value="AMINOGLYCOSIDE PHOSPHOTRANSFERASE-RELATED-RELATED"/>
    <property type="match status" value="1"/>
</dbReference>
<keyword evidence="6" id="KW-1185">Reference proteome</keyword>
<reference evidence="6" key="1">
    <citation type="submission" date="2019-06" db="EMBL/GenBank/DDBJ databases">
        <authorList>
            <person name="Broberg M."/>
        </authorList>
    </citation>
    <scope>NUCLEOTIDE SEQUENCE [LARGE SCALE GENOMIC DNA]</scope>
</reference>
<dbReference type="AlphaFoldDB" id="A0A9N9Z125"/>
<sequence>MSTCGVEWVETQFGPKPQWTNEPDHEAILQAARQALNLNELCSVRFLAQGCFNRVYVISSPSEEYIFRVSLPMYRCWKTESEIATMEWARQSTSLPVPRVLSQMNDPSQAVGYEWIIMEKVSGKPLEDVWTGIDYSCKRRIVKQLAAFAAATFEHKLRGIGSLYYCNSSLLPAPPPGNFEEKTDSTSFKPYGDDHLGFPFGLGPGVCPLYLSPYFERVPQGPFSTSREWVIWLLKFAGEDLQARLKEGTGSFVQGPEGVEAMTILHRLGALLDAFFPLHSTSESELTMLFHHDLSESNILVDDNGSLASVIDWEYMSTVPLFMGCQIPQFLMDLPCDTGPKIDDYEGYNDLRYWSHRKYYELTQLRQEFLHEMKRLQPQWVDIFESTEHQRDFVAAITSCREFYGEPTMCEILCSWLTDVESGVLDVMGLDERIFDAFASADTLNDRFEGMEGIETT</sequence>
<dbReference type="PANTHER" id="PTHR21310:SF13">
    <property type="entry name" value="AMINOGLYCOSIDE PHOSPHOTRANSFERASE DOMAIN-CONTAINING PROTEIN"/>
    <property type="match status" value="1"/>
</dbReference>
<protein>
    <recommendedName>
        <fullName evidence="1">non-specific serine/threonine protein kinase</fullName>
        <ecNumber evidence="1">2.7.11.1</ecNumber>
    </recommendedName>
</protein>
<evidence type="ECO:0000256" key="2">
    <source>
        <dbReference type="ARBA" id="ARBA00047899"/>
    </source>
</evidence>
<proteinExistence type="predicted"/>
<comment type="caution">
    <text evidence="5">The sequence shown here is derived from an EMBL/GenBank/DDBJ whole genome shotgun (WGS) entry which is preliminary data.</text>
</comment>
<feature type="domain" description="Aminoglycoside phosphotransferase" evidence="4">
    <location>
        <begin position="44"/>
        <end position="317"/>
    </location>
</feature>
<dbReference type="SUPFAM" id="SSF56112">
    <property type="entry name" value="Protein kinase-like (PK-like)"/>
    <property type="match status" value="1"/>
</dbReference>
<dbReference type="EC" id="2.7.11.1" evidence="1"/>
<dbReference type="PROSITE" id="PS00109">
    <property type="entry name" value="PROTEIN_KINASE_TYR"/>
    <property type="match status" value="1"/>
</dbReference>
<evidence type="ECO:0000256" key="1">
    <source>
        <dbReference type="ARBA" id="ARBA00012513"/>
    </source>
</evidence>
<evidence type="ECO:0000256" key="3">
    <source>
        <dbReference type="ARBA" id="ARBA00048679"/>
    </source>
</evidence>
<dbReference type="InterPro" id="IPR008266">
    <property type="entry name" value="Tyr_kinase_AS"/>
</dbReference>
<gene>
    <name evidence="5" type="ORF">CSOL1703_00013359</name>
</gene>
<comment type="catalytic activity">
    <reaction evidence="3">
        <text>L-seryl-[protein] + ATP = O-phospho-L-seryl-[protein] + ADP + H(+)</text>
        <dbReference type="Rhea" id="RHEA:17989"/>
        <dbReference type="Rhea" id="RHEA-COMP:9863"/>
        <dbReference type="Rhea" id="RHEA-COMP:11604"/>
        <dbReference type="ChEBI" id="CHEBI:15378"/>
        <dbReference type="ChEBI" id="CHEBI:29999"/>
        <dbReference type="ChEBI" id="CHEBI:30616"/>
        <dbReference type="ChEBI" id="CHEBI:83421"/>
        <dbReference type="ChEBI" id="CHEBI:456216"/>
        <dbReference type="EC" id="2.7.11.1"/>
    </reaction>
</comment>
<dbReference type="Proteomes" id="UP000775872">
    <property type="component" value="Unassembled WGS sequence"/>
</dbReference>
<dbReference type="GO" id="GO:0004674">
    <property type="term" value="F:protein serine/threonine kinase activity"/>
    <property type="evidence" value="ECO:0007669"/>
    <property type="project" value="UniProtKB-EC"/>
</dbReference>
<dbReference type="OrthoDB" id="2968323at2759"/>
<dbReference type="InterPro" id="IPR011009">
    <property type="entry name" value="Kinase-like_dom_sf"/>
</dbReference>
<evidence type="ECO:0000259" key="4">
    <source>
        <dbReference type="Pfam" id="PF01636"/>
    </source>
</evidence>
<name>A0A9N9Z125_9HYPO</name>
<reference evidence="5 6" key="2">
    <citation type="submission" date="2021-10" db="EMBL/GenBank/DDBJ databases">
        <authorList>
            <person name="Piombo E."/>
        </authorList>
    </citation>
    <scope>NUCLEOTIDE SEQUENCE [LARGE SCALE GENOMIC DNA]</scope>
</reference>
<dbReference type="InterPro" id="IPR051678">
    <property type="entry name" value="AGP_Transferase"/>
</dbReference>
<evidence type="ECO:0000313" key="5">
    <source>
        <dbReference type="EMBL" id="CAH0047120.1"/>
    </source>
</evidence>
<dbReference type="Pfam" id="PF01636">
    <property type="entry name" value="APH"/>
    <property type="match status" value="1"/>
</dbReference>
<accession>A0A9N9Z125</accession>